<dbReference type="InterPro" id="IPR023753">
    <property type="entry name" value="FAD/NAD-binding_dom"/>
</dbReference>
<dbReference type="InterPro" id="IPR036188">
    <property type="entry name" value="FAD/NAD-bd_sf"/>
</dbReference>
<dbReference type="Pfam" id="PF07992">
    <property type="entry name" value="Pyr_redox_2"/>
    <property type="match status" value="1"/>
</dbReference>
<comment type="caution">
    <text evidence="9">The sequence shown here is derived from an EMBL/GenBank/DDBJ whole genome shotgun (WGS) entry which is preliminary data.</text>
</comment>
<evidence type="ECO:0000256" key="6">
    <source>
        <dbReference type="ARBA" id="ARBA00023002"/>
    </source>
</evidence>
<dbReference type="Proteomes" id="UP000218332">
    <property type="component" value="Unassembled WGS sequence"/>
</dbReference>
<evidence type="ECO:0000256" key="2">
    <source>
        <dbReference type="ARBA" id="ARBA00022630"/>
    </source>
</evidence>
<reference evidence="10 12" key="2">
    <citation type="submission" date="2018-04" db="EMBL/GenBank/DDBJ databases">
        <title>Genomic Encyclopedia of Type Strains, Phase IV (KMG-IV): sequencing the most valuable type-strain genomes for metagenomic binning, comparative biology and taxonomic classification.</title>
        <authorList>
            <person name="Goeker M."/>
        </authorList>
    </citation>
    <scope>NUCLEOTIDE SEQUENCE [LARGE SCALE GENOMIC DNA]</scope>
    <source>
        <strain evidence="10 12">DSM 28688</strain>
    </source>
</reference>
<dbReference type="PANTHER" id="PTHR10632:SF2">
    <property type="entry name" value="SULFIDE:QUINONE OXIDOREDUCTASE, MITOCHONDRIAL"/>
    <property type="match status" value="1"/>
</dbReference>
<dbReference type="RefSeq" id="WP_095610402.1">
    <property type="nucleotide sequence ID" value="NZ_NMPM01000020.1"/>
</dbReference>
<proteinExistence type="predicted"/>
<evidence type="ECO:0000256" key="1">
    <source>
        <dbReference type="ARBA" id="ARBA00001974"/>
    </source>
</evidence>
<dbReference type="Proteomes" id="UP000245887">
    <property type="component" value="Unassembled WGS sequence"/>
</dbReference>
<dbReference type="PANTHER" id="PTHR10632">
    <property type="entry name" value="SULFIDE:QUINONE OXIDOREDUCTASE"/>
    <property type="match status" value="1"/>
</dbReference>
<keyword evidence="11" id="KW-1185">Reference proteome</keyword>
<evidence type="ECO:0000259" key="8">
    <source>
        <dbReference type="Pfam" id="PF07992"/>
    </source>
</evidence>
<evidence type="ECO:0000256" key="3">
    <source>
        <dbReference type="ARBA" id="ARBA00022719"/>
    </source>
</evidence>
<dbReference type="SUPFAM" id="SSF51905">
    <property type="entry name" value="FAD/NAD(P)-binding domain"/>
    <property type="match status" value="2"/>
</dbReference>
<sequence length="430" mass="46656">MMTAEADRRTGVNHAHQIVVIGGGAAGIAVSASLLKRKSSLDIAIVDPATTHSYQPGWTMVGGGVFRPESTRKSMSGVIPSKATWYNVGAERVDPGRHEVVLSDGQRLAYERLVVAPGLALDWGAIEGLTETLGANGVTSNYRYDLAPYTWSLVQKLKGGTARFTQPPMPIKCAGAPQKAMYLSCDHWRRQGRLGDIDVAFHNTGAKLFGVDAYVPALQEYIDRYGIDLCFEEQLVGVDGPQQIARFRQLGVDGQPVVERSFDMLHVVPPQTAPGFIAQSGLGNESGWLDLEDDTLRHRHYPDIFGLGDASGTPNAKTAAAVRKQAPVVAENLMASLDDRPLEAAYLGYGSCPLTVERGRIVLAEFGYGGALQPSFPKWVNDGTKATRAAWFLKANQLPLLYWHGMLKGREWLASPARRSALKASQDNAQ</sequence>
<dbReference type="GO" id="GO:0070224">
    <property type="term" value="F:sulfide:quinone oxidoreductase activity"/>
    <property type="evidence" value="ECO:0007669"/>
    <property type="project" value="TreeGrafter"/>
</dbReference>
<keyword evidence="7" id="KW-0472">Membrane</keyword>
<keyword evidence="4" id="KW-0274">FAD</keyword>
<evidence type="ECO:0000256" key="5">
    <source>
        <dbReference type="ARBA" id="ARBA00022946"/>
    </source>
</evidence>
<protein>
    <submittedName>
        <fullName evidence="9">Pyridine nucleotide-disulfide oxidoreductase</fullName>
    </submittedName>
    <submittedName>
        <fullName evidence="10">Sulfide:quinone oxidoreductase</fullName>
    </submittedName>
</protein>
<dbReference type="EMBL" id="NMPM01000020">
    <property type="protein sequence ID" value="PAV26599.1"/>
    <property type="molecule type" value="Genomic_DNA"/>
</dbReference>
<dbReference type="Gene3D" id="3.50.50.60">
    <property type="entry name" value="FAD/NAD(P)-binding domain"/>
    <property type="match status" value="2"/>
</dbReference>
<evidence type="ECO:0000256" key="7">
    <source>
        <dbReference type="SAM" id="Phobius"/>
    </source>
</evidence>
<evidence type="ECO:0000256" key="4">
    <source>
        <dbReference type="ARBA" id="ARBA00022827"/>
    </source>
</evidence>
<feature type="transmembrane region" description="Helical" evidence="7">
    <location>
        <begin position="15"/>
        <end position="35"/>
    </location>
</feature>
<organism evidence="9 11">
    <name type="scientific">Tamilnaduibacter salinus</name>
    <dbReference type="NCBI Taxonomy" id="1484056"/>
    <lineage>
        <taxon>Bacteria</taxon>
        <taxon>Pseudomonadati</taxon>
        <taxon>Pseudomonadota</taxon>
        <taxon>Gammaproteobacteria</taxon>
        <taxon>Pseudomonadales</taxon>
        <taxon>Marinobacteraceae</taxon>
        <taxon>Tamilnaduibacter</taxon>
    </lineage>
</organism>
<comment type="cofactor">
    <cofactor evidence="1">
        <name>FAD</name>
        <dbReference type="ChEBI" id="CHEBI:57692"/>
    </cofactor>
</comment>
<keyword evidence="3" id="KW-0874">Quinone</keyword>
<feature type="domain" description="FAD/NAD(P)-binding" evidence="8">
    <location>
        <begin position="17"/>
        <end position="129"/>
    </location>
</feature>
<dbReference type="EMBL" id="QEKQ01000006">
    <property type="protein sequence ID" value="PVY75857.1"/>
    <property type="molecule type" value="Genomic_DNA"/>
</dbReference>
<keyword evidence="5" id="KW-0809">Transit peptide</keyword>
<name>A0A2A2I4D9_9GAMM</name>
<dbReference type="OrthoDB" id="9802771at2"/>
<dbReference type="AlphaFoldDB" id="A0A2A2I4D9"/>
<dbReference type="GO" id="GO:0070221">
    <property type="term" value="P:sulfide oxidation, using sulfide:quinone oxidoreductase"/>
    <property type="evidence" value="ECO:0007669"/>
    <property type="project" value="TreeGrafter"/>
</dbReference>
<dbReference type="GO" id="GO:0071949">
    <property type="term" value="F:FAD binding"/>
    <property type="evidence" value="ECO:0007669"/>
    <property type="project" value="TreeGrafter"/>
</dbReference>
<accession>A0A2A2I4D9</accession>
<dbReference type="FunFam" id="3.50.50.60:FF:000034">
    <property type="entry name" value="sulfide:quinone oxidoreductase, mitochondrial"/>
    <property type="match status" value="1"/>
</dbReference>
<evidence type="ECO:0000313" key="9">
    <source>
        <dbReference type="EMBL" id="PAV26599.1"/>
    </source>
</evidence>
<gene>
    <name evidence="10" type="ORF">C8D92_106117</name>
    <name evidence="9" type="ORF">CF392_05170</name>
</gene>
<keyword evidence="7" id="KW-1133">Transmembrane helix</keyword>
<evidence type="ECO:0000313" key="12">
    <source>
        <dbReference type="Proteomes" id="UP000245887"/>
    </source>
</evidence>
<evidence type="ECO:0000313" key="11">
    <source>
        <dbReference type="Proteomes" id="UP000218332"/>
    </source>
</evidence>
<keyword evidence="7" id="KW-0812">Transmembrane</keyword>
<reference evidence="9 11" key="1">
    <citation type="submission" date="2017-07" db="EMBL/GenBank/DDBJ databases">
        <title>Tamlnaduibacter salinus (Mi-7) genome sequencing.</title>
        <authorList>
            <person name="Verma A."/>
            <person name="Krishnamurthi S."/>
        </authorList>
    </citation>
    <scope>NUCLEOTIDE SEQUENCE [LARGE SCALE GENOMIC DNA]</scope>
    <source>
        <strain evidence="9 11">Mi-7</strain>
    </source>
</reference>
<evidence type="ECO:0000313" key="10">
    <source>
        <dbReference type="EMBL" id="PVY75857.1"/>
    </source>
</evidence>
<dbReference type="InterPro" id="IPR015904">
    <property type="entry name" value="Sulphide_quinone_reductase"/>
</dbReference>
<keyword evidence="6" id="KW-0560">Oxidoreductase</keyword>
<dbReference type="GO" id="GO:0048038">
    <property type="term" value="F:quinone binding"/>
    <property type="evidence" value="ECO:0007669"/>
    <property type="project" value="UniProtKB-KW"/>
</dbReference>
<keyword evidence="2" id="KW-0285">Flavoprotein</keyword>